<keyword evidence="1" id="KW-0378">Hydrolase</keyword>
<dbReference type="GO" id="GO:0008270">
    <property type="term" value="F:zinc ion binding"/>
    <property type="evidence" value="ECO:0007669"/>
    <property type="project" value="UniProtKB-KW"/>
</dbReference>
<evidence type="ECO:0000256" key="1">
    <source>
        <dbReference type="ARBA" id="ARBA00022801"/>
    </source>
</evidence>
<dbReference type="PROSITE" id="PS51192">
    <property type="entry name" value="HELICASE_ATP_BIND_1"/>
    <property type="match status" value="1"/>
</dbReference>
<keyword evidence="7" id="KW-1185">Reference proteome</keyword>
<dbReference type="InterPro" id="IPR014001">
    <property type="entry name" value="Helicase_ATP-bd"/>
</dbReference>
<dbReference type="GO" id="GO:0016787">
    <property type="term" value="F:hydrolase activity"/>
    <property type="evidence" value="ECO:0007669"/>
    <property type="project" value="UniProtKB-KW"/>
</dbReference>
<dbReference type="AlphaFoldDB" id="A0A1B7M028"/>
<evidence type="ECO:0000313" key="6">
    <source>
        <dbReference type="EMBL" id="OAV61205.1"/>
    </source>
</evidence>
<dbReference type="SUPFAM" id="SSF52540">
    <property type="entry name" value="P-loop containing nucleoside triphosphate hydrolases"/>
    <property type="match status" value="2"/>
</dbReference>
<dbReference type="InterPro" id="IPR027417">
    <property type="entry name" value="P-loop_NTPase"/>
</dbReference>
<evidence type="ECO:0000259" key="5">
    <source>
        <dbReference type="PROSITE" id="PS51194"/>
    </source>
</evidence>
<dbReference type="InterPro" id="IPR038718">
    <property type="entry name" value="SNF2-like_sf"/>
</dbReference>
<dbReference type="InterPro" id="IPR049730">
    <property type="entry name" value="SNF2/RAD54-like_C"/>
</dbReference>
<keyword evidence="2" id="KW-0863">Zinc-finger</keyword>
<evidence type="ECO:0000259" key="3">
    <source>
        <dbReference type="PROSITE" id="PS50966"/>
    </source>
</evidence>
<evidence type="ECO:0000256" key="2">
    <source>
        <dbReference type="PROSITE-ProRule" id="PRU00325"/>
    </source>
</evidence>
<feature type="domain" description="Helicase C-terminal" evidence="5">
    <location>
        <begin position="964"/>
        <end position="1138"/>
    </location>
</feature>
<dbReference type="Gene3D" id="3.40.50.10810">
    <property type="entry name" value="Tandem AAA-ATPase domain"/>
    <property type="match status" value="1"/>
</dbReference>
<dbReference type="InterPro" id="IPR001650">
    <property type="entry name" value="Helicase_C-like"/>
</dbReference>
<dbReference type="PROSITE" id="PS50966">
    <property type="entry name" value="ZF_SWIM"/>
    <property type="match status" value="1"/>
</dbReference>
<dbReference type="GO" id="GO:0005524">
    <property type="term" value="F:ATP binding"/>
    <property type="evidence" value="ECO:0007669"/>
    <property type="project" value="InterPro"/>
</dbReference>
<feature type="domain" description="SWIM-type" evidence="3">
    <location>
        <begin position="56"/>
        <end position="101"/>
    </location>
</feature>
<dbReference type="STRING" id="1837282.A6F49_09540"/>
<protein>
    <recommendedName>
        <fullName evidence="8">Helicase</fullName>
    </recommendedName>
</protein>
<keyword evidence="2" id="KW-0862">Zinc</keyword>
<dbReference type="SMART" id="SM00487">
    <property type="entry name" value="DEXDc"/>
    <property type="match status" value="1"/>
</dbReference>
<evidence type="ECO:0000259" key="4">
    <source>
        <dbReference type="PROSITE" id="PS51192"/>
    </source>
</evidence>
<accession>A0A1B7M028</accession>
<dbReference type="InterPro" id="IPR007527">
    <property type="entry name" value="Znf_SWIM"/>
</dbReference>
<dbReference type="Gene3D" id="3.40.50.300">
    <property type="entry name" value="P-loop containing nucleotide triphosphate hydrolases"/>
    <property type="match status" value="1"/>
</dbReference>
<proteinExistence type="predicted"/>
<keyword evidence="2" id="KW-0479">Metal-binding</keyword>
<feature type="domain" description="Helicase ATP-binding" evidence="4">
    <location>
        <begin position="659"/>
        <end position="821"/>
    </location>
</feature>
<dbReference type="EMBL" id="LXEY01000017">
    <property type="protein sequence ID" value="OAV61205.1"/>
    <property type="molecule type" value="Genomic_DNA"/>
</dbReference>
<dbReference type="PROSITE" id="PS51194">
    <property type="entry name" value="HELICASE_CTER"/>
    <property type="match status" value="1"/>
</dbReference>
<name>A0A1B7M028_9MICC</name>
<dbReference type="RefSeq" id="WP_052504832.1">
    <property type="nucleotide sequence ID" value="NZ_LXEY01000017.1"/>
</dbReference>
<dbReference type="Pfam" id="PF00176">
    <property type="entry name" value="SNF2-rel_dom"/>
    <property type="match status" value="1"/>
</dbReference>
<evidence type="ECO:0008006" key="8">
    <source>
        <dbReference type="Google" id="ProtNLM"/>
    </source>
</evidence>
<dbReference type="PANTHER" id="PTHR10799">
    <property type="entry name" value="SNF2/RAD54 HELICASE FAMILY"/>
    <property type="match status" value="1"/>
</dbReference>
<dbReference type="Proteomes" id="UP000078292">
    <property type="component" value="Unassembled WGS sequence"/>
</dbReference>
<organism evidence="6 7">
    <name type="scientific">Enteractinococcus helveticum</name>
    <dbReference type="NCBI Taxonomy" id="1837282"/>
    <lineage>
        <taxon>Bacteria</taxon>
        <taxon>Bacillati</taxon>
        <taxon>Actinomycetota</taxon>
        <taxon>Actinomycetes</taxon>
        <taxon>Micrococcales</taxon>
        <taxon>Micrococcaceae</taxon>
    </lineage>
</organism>
<comment type="caution">
    <text evidence="6">The sequence shown here is derived from an EMBL/GenBank/DDBJ whole genome shotgun (WGS) entry which is preliminary data.</text>
</comment>
<reference evidence="6 7" key="1">
    <citation type="submission" date="2016-04" db="EMBL/GenBank/DDBJ databases">
        <title>First whole genome shotgun sequence of the bacterium Enteractinococcus sp. strain UASWS1574.</title>
        <authorList>
            <person name="Crovadore J."/>
            <person name="Chablais R."/>
            <person name="Lefort F."/>
        </authorList>
    </citation>
    <scope>NUCLEOTIDE SEQUENCE [LARGE SCALE GENOMIC DNA]</scope>
    <source>
        <strain evidence="6 7">UASWS1574</strain>
    </source>
</reference>
<dbReference type="OrthoDB" id="9760715at2"/>
<dbReference type="CDD" id="cd18793">
    <property type="entry name" value="SF2_C_SNF"/>
    <property type="match status" value="1"/>
</dbReference>
<sequence>MSYPFVDIQALAAAFGDTMTQRGRKYAADDRVMTLKFNDDTGRLVGRVKGSEDKIYRAAVTLRKTDRTLGGVSIWDIDYATCSCPVGVDCKHGAALIFESNQRAVADSAVLTAADLEGSREPEEPEHGVPGLPWRQVVNELLPTIDSNQEFTDVALGVEIDALHTEPSGYRTRFTWREATPDDLEHQNDLTVRLRPLRIGARGGWIKGNMNWTLFDLPFHQSAHGEFQFLPEQHDALHELNQLYTTSVSSLGSTDVITLATINMPQMWDVLAKIDNAGIPLVPLQKIINRVTITEAARIIFDAAETADDDIALNIQAQLPSEALEPSGTLGAIGLYTIDYYPESATADINVIPLKQPLTRTVMDLIESPDPMIIPADDTEEFFDNIYPILAGVIPLASHDQSVELPDIPPSTLELTLEYYQATHQGERQDHVRISAQWDYLGTEDQTEHRHQVLQEVEDHVELTAVPGKTTLIGAAAARFVDEALPDLQQHEHVRIVETEDRPVYTRLTGEPHIAINATPSEKNDWFDLGFQVTIEERTIPFRQLFIALVRNQDSLLLSDGTYFSLQHSAFQPLRKLLEEAAALDDFAADNPSISRFNATLLEDAEEVADAFTADPTIVAWQKALAVLRDAKDIPALQKPAALHAELRDYQHEGYEWLSYLYDLGLGGILADDMGLGKTLQTIAMIARAKALGEKHPFLVIAPSSVLTVWRDEVERFAPDLSVAVVDVSNLRRNESIGSIRDRADIVVTSYAIARLDEDFLAEEQWAGLILDEAQFVKNHQTKAHRAIRNFKAGFKLAITGTPMENTLSDLWSIFRLVVPGMLPRFAKFRDDYLRPIEAGQRVARTEPSTDNDVEERVQQQTRSREAMTKLRTKIRPFMLRRTKESVAAELPDKQEMVLRVPMEPEHEKLYQQILQRERKSVLNLVADMDSNRMSIFRSLTLMRMLALDPAIVDEEHAHVPSSKLNELMSRLSEILPEGHRVLIFSQFTSFLARLGQQLDEREIDYAYLDGSTRDRAAVVEEFRSGEAPVFLISLRAGGFGLTLTEADYVFLLDPWWNPAVEAQAVDRAHRIGQEKNVMVYRMVSKGSIEEKVLALQQQKVEMFAALTEDDTAFASSVTADDIRALFDDSPVDLADMQEDVVQGTSE</sequence>
<evidence type="ECO:0000313" key="7">
    <source>
        <dbReference type="Proteomes" id="UP000078292"/>
    </source>
</evidence>
<dbReference type="SMART" id="SM00490">
    <property type="entry name" value="HELICc"/>
    <property type="match status" value="1"/>
</dbReference>
<dbReference type="InterPro" id="IPR000330">
    <property type="entry name" value="SNF2_N"/>
</dbReference>
<dbReference type="Pfam" id="PF00271">
    <property type="entry name" value="Helicase_C"/>
    <property type="match status" value="1"/>
</dbReference>
<gene>
    <name evidence="6" type="ORF">A6F49_09540</name>
</gene>